<feature type="region of interest" description="Disordered" evidence="1">
    <location>
        <begin position="31"/>
        <end position="51"/>
    </location>
</feature>
<accession>A0A1V4T1L5</accession>
<evidence type="ECO:0000313" key="3">
    <source>
        <dbReference type="Proteomes" id="UP000191418"/>
    </source>
</evidence>
<protein>
    <submittedName>
        <fullName evidence="2">Uncharacterized protein</fullName>
    </submittedName>
</protein>
<proteinExistence type="predicted"/>
<evidence type="ECO:0000313" key="2">
    <source>
        <dbReference type="EMBL" id="OPX54416.1"/>
    </source>
</evidence>
<gene>
    <name evidence="2" type="ORF">BTE48_14390</name>
</gene>
<name>A0A1V4T1L5_9GAMM</name>
<keyword evidence="3" id="KW-1185">Reference proteome</keyword>
<comment type="caution">
    <text evidence="2">The sequence shown here is derived from an EMBL/GenBank/DDBJ whole genome shotgun (WGS) entry which is preliminary data.</text>
</comment>
<evidence type="ECO:0000256" key="1">
    <source>
        <dbReference type="SAM" id="MobiDB-lite"/>
    </source>
</evidence>
<dbReference type="EMBL" id="MTSM01000026">
    <property type="protein sequence ID" value="OPX54416.1"/>
    <property type="molecule type" value="Genomic_DNA"/>
</dbReference>
<dbReference type="AlphaFoldDB" id="A0A1V4T1L5"/>
<dbReference type="Proteomes" id="UP000191418">
    <property type="component" value="Unassembled WGS sequence"/>
</dbReference>
<dbReference type="RefSeq" id="WP_159445672.1">
    <property type="nucleotide sequence ID" value="NZ_FUXG01000025.1"/>
</dbReference>
<reference evidence="2 3" key="1">
    <citation type="submission" date="2017-01" db="EMBL/GenBank/DDBJ databases">
        <title>Genome Sequencing of a Marine Spirillum, Oceanospirillum multiglobuliferum ATCC 33336, from Japan.</title>
        <authorList>
            <person name="Carney J.G."/>
            <person name="Trachtenberg A.M."/>
            <person name="Rheaume B.A."/>
            <person name="Linnane J.D."/>
            <person name="Pitts N.L."/>
            <person name="Mykles D.L."/>
            <person name="Maclea K.S."/>
        </authorList>
    </citation>
    <scope>NUCLEOTIDE SEQUENCE [LARGE SCALE GENOMIC DNA]</scope>
    <source>
        <strain evidence="2 3">ATCC 33336</strain>
    </source>
</reference>
<organism evidence="2 3">
    <name type="scientific">Oceanospirillum multiglobuliferum</name>
    <dbReference type="NCBI Taxonomy" id="64969"/>
    <lineage>
        <taxon>Bacteria</taxon>
        <taxon>Pseudomonadati</taxon>
        <taxon>Pseudomonadota</taxon>
        <taxon>Gammaproteobacteria</taxon>
        <taxon>Oceanospirillales</taxon>
        <taxon>Oceanospirillaceae</taxon>
        <taxon>Oceanospirillum</taxon>
    </lineage>
</organism>
<sequence>MYRHRQIPWIGSSDRNNPDYRKECASAIWKKRDKSGEKAQIGKKKAHRQTKERWAPETLWMVARYKSHSWTDRNMIKRFRSSGIQEKKRAAAIVIKMLFIRRERFNNKAAC</sequence>